<organism evidence="2 3">
    <name type="scientific">Tagetes erecta</name>
    <name type="common">African marigold</name>
    <dbReference type="NCBI Taxonomy" id="13708"/>
    <lineage>
        <taxon>Eukaryota</taxon>
        <taxon>Viridiplantae</taxon>
        <taxon>Streptophyta</taxon>
        <taxon>Embryophyta</taxon>
        <taxon>Tracheophyta</taxon>
        <taxon>Spermatophyta</taxon>
        <taxon>Magnoliopsida</taxon>
        <taxon>eudicotyledons</taxon>
        <taxon>Gunneridae</taxon>
        <taxon>Pentapetalae</taxon>
        <taxon>asterids</taxon>
        <taxon>campanulids</taxon>
        <taxon>Asterales</taxon>
        <taxon>Asteraceae</taxon>
        <taxon>Asteroideae</taxon>
        <taxon>Heliantheae alliance</taxon>
        <taxon>Tageteae</taxon>
        <taxon>Tagetes</taxon>
    </lineage>
</organism>
<protein>
    <submittedName>
        <fullName evidence="2">Uncharacterized protein</fullName>
    </submittedName>
</protein>
<dbReference type="Proteomes" id="UP001229421">
    <property type="component" value="Unassembled WGS sequence"/>
</dbReference>
<evidence type="ECO:0000313" key="3">
    <source>
        <dbReference type="Proteomes" id="UP001229421"/>
    </source>
</evidence>
<comment type="caution">
    <text evidence="2">The sequence shown here is derived from an EMBL/GenBank/DDBJ whole genome shotgun (WGS) entry which is preliminary data.</text>
</comment>
<accession>A0AAD8NQ06</accession>
<name>A0AAD8NQ06_TARER</name>
<proteinExistence type="predicted"/>
<dbReference type="AlphaFoldDB" id="A0AAD8NQ06"/>
<evidence type="ECO:0000256" key="1">
    <source>
        <dbReference type="SAM" id="MobiDB-lite"/>
    </source>
</evidence>
<dbReference type="EMBL" id="JAUHHV010000007">
    <property type="protein sequence ID" value="KAK1416972.1"/>
    <property type="molecule type" value="Genomic_DNA"/>
</dbReference>
<feature type="compositionally biased region" description="Low complexity" evidence="1">
    <location>
        <begin position="42"/>
        <end position="54"/>
    </location>
</feature>
<evidence type="ECO:0000313" key="2">
    <source>
        <dbReference type="EMBL" id="KAK1416972.1"/>
    </source>
</evidence>
<keyword evidence="3" id="KW-1185">Reference proteome</keyword>
<feature type="region of interest" description="Disordered" evidence="1">
    <location>
        <begin position="42"/>
        <end position="68"/>
    </location>
</feature>
<reference evidence="2" key="1">
    <citation type="journal article" date="2023" name="bioRxiv">
        <title>Improved chromosome-level genome assembly for marigold (Tagetes erecta).</title>
        <authorList>
            <person name="Jiang F."/>
            <person name="Yuan L."/>
            <person name="Wang S."/>
            <person name="Wang H."/>
            <person name="Xu D."/>
            <person name="Wang A."/>
            <person name="Fan W."/>
        </authorList>
    </citation>
    <scope>NUCLEOTIDE SEQUENCE</scope>
    <source>
        <strain evidence="2">WSJ</strain>
        <tissue evidence="2">Leaf</tissue>
    </source>
</reference>
<gene>
    <name evidence="2" type="ORF">QVD17_26092</name>
</gene>
<sequence length="68" mass="7607">MPTLRIARDQPTLLLHFIILSAHLQPQIPLTFCDLQTPPINISSSPSNTTTSSSQQERYSGWSMMIHG</sequence>